<comment type="caution">
    <text evidence="2">The sequence shown here is derived from an EMBL/GenBank/DDBJ whole genome shotgun (WGS) entry which is preliminary data.</text>
</comment>
<organism evidence="2 3">
    <name type="scientific">Paenibacillus agilis</name>
    <dbReference type="NCBI Taxonomy" id="3020863"/>
    <lineage>
        <taxon>Bacteria</taxon>
        <taxon>Bacillati</taxon>
        <taxon>Bacillota</taxon>
        <taxon>Bacilli</taxon>
        <taxon>Bacillales</taxon>
        <taxon>Paenibacillaceae</taxon>
        <taxon>Paenibacillus</taxon>
    </lineage>
</organism>
<reference evidence="2 3" key="1">
    <citation type="submission" date="2019-07" db="EMBL/GenBank/DDBJ databases">
        <authorList>
            <person name="Kim J."/>
        </authorList>
    </citation>
    <scope>NUCLEOTIDE SEQUENCE [LARGE SCALE GENOMIC DNA]</scope>
    <source>
        <strain evidence="2 3">N4</strain>
    </source>
</reference>
<dbReference type="AlphaFoldDB" id="A0A559IEG8"/>
<evidence type="ECO:0000313" key="2">
    <source>
        <dbReference type="EMBL" id="TVX86057.1"/>
    </source>
</evidence>
<proteinExistence type="predicted"/>
<protein>
    <submittedName>
        <fullName evidence="2">Uncharacterized protein</fullName>
    </submittedName>
</protein>
<keyword evidence="3" id="KW-1185">Reference proteome</keyword>
<evidence type="ECO:0000256" key="1">
    <source>
        <dbReference type="SAM" id="MobiDB-lite"/>
    </source>
</evidence>
<dbReference type="OrthoDB" id="9868053at2"/>
<dbReference type="Proteomes" id="UP000318102">
    <property type="component" value="Unassembled WGS sequence"/>
</dbReference>
<sequence>MTKKISRKEKWRNHSLNPSNIDEYLTDLIEDTKSQYITQGVSFNKDDSYQMGLLKQALLQHSSFSGLMKHLLTQHFASQQQVHAHIGQQTIATPANFVPMTFTHTRVEASTQTQVQPDVVKEDNPLSSQTTPRQPQAPTQPKQGKSGQGGKRIVPSRPAGGGLLAPNPNAKPPTAPSAD</sequence>
<name>A0A559IEG8_9BACL</name>
<feature type="compositionally biased region" description="Pro residues" evidence="1">
    <location>
        <begin position="169"/>
        <end position="179"/>
    </location>
</feature>
<accession>A0A559IEG8</accession>
<dbReference type="RefSeq" id="WP_144994850.1">
    <property type="nucleotide sequence ID" value="NZ_VNJK01000006.1"/>
</dbReference>
<gene>
    <name evidence="2" type="ORF">FPZ44_24255</name>
</gene>
<evidence type="ECO:0000313" key="3">
    <source>
        <dbReference type="Proteomes" id="UP000318102"/>
    </source>
</evidence>
<feature type="region of interest" description="Disordered" evidence="1">
    <location>
        <begin position="109"/>
        <end position="179"/>
    </location>
</feature>
<feature type="compositionally biased region" description="Low complexity" evidence="1">
    <location>
        <begin position="129"/>
        <end position="145"/>
    </location>
</feature>
<dbReference type="EMBL" id="VNJK01000006">
    <property type="protein sequence ID" value="TVX86057.1"/>
    <property type="molecule type" value="Genomic_DNA"/>
</dbReference>